<dbReference type="AlphaFoldDB" id="Q4SFR7"/>
<dbReference type="PANTHER" id="PTHR13366:SF0">
    <property type="entry name" value="HEAT REPEAT-CONTAINING PROTEIN 6"/>
    <property type="match status" value="1"/>
</dbReference>
<feature type="compositionally biased region" description="Low complexity" evidence="2">
    <location>
        <begin position="552"/>
        <end position="562"/>
    </location>
</feature>
<dbReference type="InterPro" id="IPR011989">
    <property type="entry name" value="ARM-like"/>
</dbReference>
<dbReference type="InterPro" id="IPR052107">
    <property type="entry name" value="HEAT6"/>
</dbReference>
<feature type="compositionally biased region" description="Polar residues" evidence="2">
    <location>
        <begin position="584"/>
        <end position="597"/>
    </location>
</feature>
<proteinExistence type="predicted"/>
<protein>
    <recommendedName>
        <fullName evidence="1">HEAT repeat-containing protein 6</fullName>
    </recommendedName>
</protein>
<dbReference type="SUPFAM" id="SSF48371">
    <property type="entry name" value="ARM repeat"/>
    <property type="match status" value="1"/>
</dbReference>
<reference evidence="4" key="2">
    <citation type="submission" date="2004-02" db="EMBL/GenBank/DDBJ databases">
        <authorList>
            <consortium name="Genoscope"/>
            <consortium name="Whitehead Institute Centre for Genome Research"/>
        </authorList>
    </citation>
    <scope>NUCLEOTIDE SEQUENCE</scope>
</reference>
<organism evidence="4">
    <name type="scientific">Tetraodon nigroviridis</name>
    <name type="common">Spotted green pufferfish</name>
    <name type="synonym">Chelonodon nigroviridis</name>
    <dbReference type="NCBI Taxonomy" id="99883"/>
    <lineage>
        <taxon>Eukaryota</taxon>
        <taxon>Metazoa</taxon>
        <taxon>Chordata</taxon>
        <taxon>Craniata</taxon>
        <taxon>Vertebrata</taxon>
        <taxon>Euteleostomi</taxon>
        <taxon>Actinopterygii</taxon>
        <taxon>Neopterygii</taxon>
        <taxon>Teleostei</taxon>
        <taxon>Neoteleostei</taxon>
        <taxon>Acanthomorphata</taxon>
        <taxon>Eupercaria</taxon>
        <taxon>Tetraodontiformes</taxon>
        <taxon>Tetradontoidea</taxon>
        <taxon>Tetraodontidae</taxon>
        <taxon>Tetraodon</taxon>
    </lineage>
</organism>
<dbReference type="OrthoDB" id="66533at2759"/>
<gene>
    <name evidence="4" type="ORF">GSTENG00018981001</name>
</gene>
<feature type="non-terminal residue" evidence="4">
    <location>
        <position position="1"/>
    </location>
</feature>
<sequence length="1064" mass="116866">MAAHRDLLAPAAEGCGDASVFPTVALSADTAPFFPAGYNGWRTRPASDAEKQFFRCTERLRCLRPDSDRLREELNLLFDQLLSESYNLSNEPSTNIQPENVCNLLKNASRLVPHSQEHMVIKLCQLIHHLLNQLKLLSDLLKEDGILLLYGSPFQPNDELRHVALTCMANICLRMPGQPPLDDHHRYAAFGLFLRTLQSPKPPNTDELFCCMVLQAALKGLQNCFSGGKWKYGGAEELGSILASLKRFMFHGTPGVSVEWPAVLYPSPLPQYEETNEKNIWFSVFSVTPQNKKKKSRGKVKKPKADTSREDGEEDEKEAESASQKGVPKLSAPSLYPSWKNTSSDSEFSDPEGNAQSKLRLYQGRVRQAALQCLLAVVKSTEKRVLYGYWSSFIPDSAAGGGLPPLSLITVILRDPSPRVRACALQVLSAMLDGSHQLLAVAEDTASPRTSFTSFSFLLATAIRELHRALSLALLAETSNQTLTQVIKCLAYLVANAPYHRLRPGLLSPLWKQMRPYVRHRDVNVRVTVLTLYGALVTTQAPLPEVQLLLQQPEGSASASSSTPGDSDWRQRDNASSPAHRAVTSPQKSSCTQSPSVPRTPAEDGSLPWLMQLCATLVTQPREDHSDSEGAGPTGSAVLEPLPVRLEALQVMCHLVRGYFSLVQGSLCEIGQVSICCLKEPEPSIQLHGAKLIQELGTGIIKQYKAENNIPQSVRVPLSQVVQFWSDILSGPLNGALQNEQQSRVQISACDALSSILPQAFAQLPYRTQMMCITVLLGVTYSENYLKTAAVRALGVYIMFPCLREDVMFVTDTANALLAALEDRCANVRLKAAWSLGNLTDTLRVNITIQSDSVMKVRWNACYALGNAFRNPALSLGSAPWSSHAFSSLCLVVTSCKNFKVRIKSAAALAVPAERICYGDTKRFIAVWRSLATALQNSDDTNDFLEYRFSANLRHTLSQALLHLLSLSQAEDIPALGVSLAGEEGESIREHVIKYIREGEGGGIVEQGEEDAAGESFTPQQRVGGLQQTLMRLKDLKAEGEGQAEQERGKAVVVQFLEDLLKAC</sequence>
<accession>Q4SFR7</accession>
<feature type="domain" description="DUF4042" evidence="3">
    <location>
        <begin position="365"/>
        <end position="546"/>
    </location>
</feature>
<evidence type="ECO:0000256" key="1">
    <source>
        <dbReference type="ARBA" id="ARBA00015263"/>
    </source>
</evidence>
<name>Q4SFR7_TETNG</name>
<comment type="caution">
    <text evidence="4">The sequence shown here is derived from an EMBL/GenBank/DDBJ whole genome shotgun (WGS) entry which is preliminary data.</text>
</comment>
<dbReference type="EMBL" id="CAAE01014601">
    <property type="protein sequence ID" value="CAG00515.1"/>
    <property type="molecule type" value="Genomic_DNA"/>
</dbReference>
<dbReference type="InterPro" id="IPR025283">
    <property type="entry name" value="DUF4042"/>
</dbReference>
<evidence type="ECO:0000313" key="4">
    <source>
        <dbReference type="EMBL" id="CAG00515.1"/>
    </source>
</evidence>
<evidence type="ECO:0000259" key="3">
    <source>
        <dbReference type="Pfam" id="PF13251"/>
    </source>
</evidence>
<dbReference type="KEGG" id="tng:GSTEN00018981G001"/>
<dbReference type="Pfam" id="PF13251">
    <property type="entry name" value="DUF4042"/>
    <property type="match status" value="1"/>
</dbReference>
<dbReference type="InterPro" id="IPR016024">
    <property type="entry name" value="ARM-type_fold"/>
</dbReference>
<dbReference type="PANTHER" id="PTHR13366">
    <property type="entry name" value="MALARIA ANTIGEN-RELATED"/>
    <property type="match status" value="1"/>
</dbReference>
<feature type="region of interest" description="Disordered" evidence="2">
    <location>
        <begin position="293"/>
        <end position="353"/>
    </location>
</feature>
<reference evidence="4" key="1">
    <citation type="journal article" date="2004" name="Nature">
        <title>Genome duplication in the teleost fish Tetraodon nigroviridis reveals the early vertebrate proto-karyotype.</title>
        <authorList>
            <person name="Jaillon O."/>
            <person name="Aury J.-M."/>
            <person name="Brunet F."/>
            <person name="Petit J.-L."/>
            <person name="Stange-Thomann N."/>
            <person name="Mauceli E."/>
            <person name="Bouneau L."/>
            <person name="Fischer C."/>
            <person name="Ozouf-Costaz C."/>
            <person name="Bernot A."/>
            <person name="Nicaud S."/>
            <person name="Jaffe D."/>
            <person name="Fisher S."/>
            <person name="Lutfalla G."/>
            <person name="Dossat C."/>
            <person name="Segurens B."/>
            <person name="Dasilva C."/>
            <person name="Salanoubat M."/>
            <person name="Levy M."/>
            <person name="Boudet N."/>
            <person name="Castellano S."/>
            <person name="Anthouard V."/>
            <person name="Jubin C."/>
            <person name="Castelli V."/>
            <person name="Katinka M."/>
            <person name="Vacherie B."/>
            <person name="Biemont C."/>
            <person name="Skalli Z."/>
            <person name="Cattolico L."/>
            <person name="Poulain J."/>
            <person name="De Berardinis V."/>
            <person name="Cruaud C."/>
            <person name="Duprat S."/>
            <person name="Brottier P."/>
            <person name="Coutanceau J.-P."/>
            <person name="Gouzy J."/>
            <person name="Parra G."/>
            <person name="Lardier G."/>
            <person name="Chapple C."/>
            <person name="McKernan K.J."/>
            <person name="McEwan P."/>
            <person name="Bosak S."/>
            <person name="Kellis M."/>
            <person name="Volff J.-N."/>
            <person name="Guigo R."/>
            <person name="Zody M.C."/>
            <person name="Mesirov J."/>
            <person name="Lindblad-Toh K."/>
            <person name="Birren B."/>
            <person name="Nusbaum C."/>
            <person name="Kahn D."/>
            <person name="Robinson-Rechavi M."/>
            <person name="Laudet V."/>
            <person name="Schachter V."/>
            <person name="Quetier F."/>
            <person name="Saurin W."/>
            <person name="Scarpelli C."/>
            <person name="Wincker P."/>
            <person name="Lander E.S."/>
            <person name="Weissenbach J."/>
            <person name="Roest Crollius H."/>
        </authorList>
    </citation>
    <scope>NUCLEOTIDE SEQUENCE [LARGE SCALE GENOMIC DNA]</scope>
</reference>
<feature type="compositionally biased region" description="Basic residues" evidence="2">
    <location>
        <begin position="293"/>
        <end position="302"/>
    </location>
</feature>
<dbReference type="Gene3D" id="1.25.10.10">
    <property type="entry name" value="Leucine-rich Repeat Variant"/>
    <property type="match status" value="2"/>
</dbReference>
<evidence type="ECO:0000256" key="2">
    <source>
        <dbReference type="SAM" id="MobiDB-lite"/>
    </source>
</evidence>
<feature type="region of interest" description="Disordered" evidence="2">
    <location>
        <begin position="552"/>
        <end position="605"/>
    </location>
</feature>